<dbReference type="Pfam" id="PF04233">
    <property type="entry name" value="Phage_Mu_F"/>
    <property type="match status" value="1"/>
</dbReference>
<dbReference type="GeneID" id="92714716"/>
<dbReference type="Gene3D" id="3.40.1350.120">
    <property type="match status" value="1"/>
</dbReference>
<evidence type="ECO:0000313" key="3">
    <source>
        <dbReference type="Proteomes" id="UP000184192"/>
    </source>
</evidence>
<protein>
    <submittedName>
        <fullName evidence="2">Phage putative head morphogenesis protein, SPP1 gp7 family</fullName>
    </submittedName>
</protein>
<reference evidence="3" key="1">
    <citation type="submission" date="2016-11" db="EMBL/GenBank/DDBJ databases">
        <authorList>
            <person name="Varghese N."/>
            <person name="Submissions S."/>
        </authorList>
    </citation>
    <scope>NUCLEOTIDE SEQUENCE [LARGE SCALE GENOMIC DNA]</scope>
    <source>
        <strain evidence="3">DSM 26884</strain>
    </source>
</reference>
<dbReference type="AlphaFoldDB" id="A0A1M6LL87"/>
<gene>
    <name evidence="2" type="ORF">SAMN05444350_15015</name>
</gene>
<organism evidence="2 3">
    <name type="scientific">Bacteroides stercorirosoris</name>
    <dbReference type="NCBI Taxonomy" id="871324"/>
    <lineage>
        <taxon>Bacteria</taxon>
        <taxon>Pseudomonadati</taxon>
        <taxon>Bacteroidota</taxon>
        <taxon>Bacteroidia</taxon>
        <taxon>Bacteroidales</taxon>
        <taxon>Bacteroidaceae</taxon>
        <taxon>Bacteroides</taxon>
    </lineage>
</organism>
<accession>A0A1M6LL87</accession>
<keyword evidence="3" id="KW-1185">Reference proteome</keyword>
<dbReference type="Proteomes" id="UP000184192">
    <property type="component" value="Unassembled WGS sequence"/>
</dbReference>
<dbReference type="eggNOG" id="COG2369">
    <property type="taxonomic scope" value="Bacteria"/>
</dbReference>
<evidence type="ECO:0000313" key="2">
    <source>
        <dbReference type="EMBL" id="SHJ71882.1"/>
    </source>
</evidence>
<name>A0A1M6LL87_9BACE</name>
<dbReference type="NCBIfam" id="TIGR01641">
    <property type="entry name" value="phageSPP1_gp7"/>
    <property type="match status" value="1"/>
</dbReference>
<feature type="domain" description="Phage head morphogenesis" evidence="1">
    <location>
        <begin position="117"/>
        <end position="205"/>
    </location>
</feature>
<proteinExistence type="predicted"/>
<sequence length="403" mass="46630">MQLDKKEEEEEAGADTASVEAAFALLMKWLHRQPEFTPEMLKDEEVQQFVRTHAAVLDDAVNYSIRQRPLDDISVQRLKESNYVFSGFKAFHELNEAFPSLLDADGNRKPFERFLNDVQKVNENYNKYYLKAEYNFAMASADMAAKWQGWWDDEDRDRYLLQYRTVGDKRVRESHRLLHNVTLPITSKFWDEYFPPNNWNCRCTVTRVLRRDYPESNEQEAMLAGSQATAGKHQEMMRFNPGKQMACFPAYNPYTISKCKDCPNRPGKLKLAKVPDNELCAACKVIKGMTTERKKIQEQYEAYDEAQWKKELYDSDNGGYLVTEKTRIEAGGRNKQEQAKYDKEHEMCLTFARAGYRIEHLGETPGISSPDVTINGRPADLKRTKGSGNIVKYGVSPKTLWVC</sequence>
<evidence type="ECO:0000259" key="1">
    <source>
        <dbReference type="Pfam" id="PF04233"/>
    </source>
</evidence>
<dbReference type="RefSeq" id="WP_083595491.1">
    <property type="nucleotide sequence ID" value="NZ_FQZN01000050.1"/>
</dbReference>
<dbReference type="EMBL" id="FQZN01000050">
    <property type="protein sequence ID" value="SHJ71882.1"/>
    <property type="molecule type" value="Genomic_DNA"/>
</dbReference>
<dbReference type="InterPro" id="IPR006528">
    <property type="entry name" value="Phage_head_morphogenesis_dom"/>
</dbReference>